<feature type="chain" id="PRO_5032470528" evidence="2">
    <location>
        <begin position="22"/>
        <end position="764"/>
    </location>
</feature>
<keyword evidence="1" id="KW-1133">Transmembrane helix</keyword>
<keyword evidence="1" id="KW-0472">Membrane</keyword>
<name>A0A813M4E4_9BILA</name>
<dbReference type="AlphaFoldDB" id="A0A813M4E4"/>
<sequence length="764" mass="91042">MIINIKNLGIFILFIVGKCDSRVINSSQCAQSSRIIQENFKTNSKKIYFTNFDDYDQIKLECINMTDEKYSIGILKFHSNFKTELKSNFNFDIKGIKYSSFPSISLYNINKFNYNSRNFLKSKVIFSIYYSFFNFNEQKCDLNQTNKFTLFKNIYILQLFQVKFTQSICPLVFFNLSLEQFGIKYITNTIILSNFILFKQKKLELNFELNQLLFYVFRIELSNRTFDTNVFLNVTRVKFVGKLNSIDGLLLTKLKRLENLTFNIVNLISINFNWIKTLNVNLDKKIKIVIQEIYWSDYKFPIKDFCFFKDFPTYKNIIWTLKDPKIFVNCSCVLFWIYGYNRSSEICENVHDYKTCDFSSILNKCIDYNPRKFVFIQKEYLLNQDFEKTKDFNFLGSWVKQVIQFVVPLACITGLFINILNVLVVLKTLEILKIKKESKNCLIYKLMLYNSINNGLYCFVMLFHVINMCPIFNGMYCFEAGQTVYAQYYEILMVDFFGSCLKSHTNILSMIISLVRYVMLDKESKISHFIIRIKKFKNLFLKCLFFIIFYFLIFLTNIDKLNQSVINYKTDEWWDPEYFNIPTKNWFRKSVFFENTGFFTGVNVNYYIFIFNSIFNNIIIWSILLTSDMFLLVKFKSFINQSKKLQQNMNNHITIKRKSQEYHHKKVLMTFTIWLNTSVLLFLRVLDFLSSISLIATNALDQFCRFRGKICDDLLEFSFIFSILSCSYLTVVYYTLNKPFRKNFKLFFKFKSIIPNENSTVIQS</sequence>
<feature type="transmembrane region" description="Helical" evidence="1">
    <location>
        <begin position="606"/>
        <end position="633"/>
    </location>
</feature>
<evidence type="ECO:0000313" key="4">
    <source>
        <dbReference type="Proteomes" id="UP000663879"/>
    </source>
</evidence>
<protein>
    <submittedName>
        <fullName evidence="3">Uncharacterized protein</fullName>
    </submittedName>
</protein>
<feature type="transmembrane region" description="Helical" evidence="1">
    <location>
        <begin position="667"/>
        <end position="686"/>
    </location>
</feature>
<evidence type="ECO:0000256" key="1">
    <source>
        <dbReference type="SAM" id="Phobius"/>
    </source>
</evidence>
<evidence type="ECO:0000313" key="3">
    <source>
        <dbReference type="EMBL" id="CAF0717515.1"/>
    </source>
</evidence>
<dbReference type="EMBL" id="CAJNOC010000127">
    <property type="protein sequence ID" value="CAF0717515.1"/>
    <property type="molecule type" value="Genomic_DNA"/>
</dbReference>
<keyword evidence="2" id="KW-0732">Signal</keyword>
<feature type="transmembrane region" description="Helical" evidence="1">
    <location>
        <begin position="717"/>
        <end position="736"/>
    </location>
</feature>
<keyword evidence="1" id="KW-0812">Transmembrane</keyword>
<accession>A0A813M4E4</accession>
<gene>
    <name evidence="3" type="ORF">OXX778_LOCUS1826</name>
</gene>
<feature type="signal peptide" evidence="2">
    <location>
        <begin position="1"/>
        <end position="21"/>
    </location>
</feature>
<dbReference type="Gene3D" id="1.20.1070.10">
    <property type="entry name" value="Rhodopsin 7-helix transmembrane proteins"/>
    <property type="match status" value="1"/>
</dbReference>
<dbReference type="Proteomes" id="UP000663879">
    <property type="component" value="Unassembled WGS sequence"/>
</dbReference>
<keyword evidence="4" id="KW-1185">Reference proteome</keyword>
<feature type="transmembrane region" description="Helical" evidence="1">
    <location>
        <begin position="539"/>
        <end position="558"/>
    </location>
</feature>
<evidence type="ECO:0000256" key="2">
    <source>
        <dbReference type="SAM" id="SignalP"/>
    </source>
</evidence>
<reference evidence="3" key="1">
    <citation type="submission" date="2021-02" db="EMBL/GenBank/DDBJ databases">
        <authorList>
            <person name="Nowell W R."/>
        </authorList>
    </citation>
    <scope>NUCLEOTIDE SEQUENCE</scope>
    <source>
        <strain evidence="3">Ploen Becks lab</strain>
    </source>
</reference>
<comment type="caution">
    <text evidence="3">The sequence shown here is derived from an EMBL/GenBank/DDBJ whole genome shotgun (WGS) entry which is preliminary data.</text>
</comment>
<feature type="transmembrane region" description="Helical" evidence="1">
    <location>
        <begin position="405"/>
        <end position="426"/>
    </location>
</feature>
<feature type="transmembrane region" description="Helical" evidence="1">
    <location>
        <begin position="455"/>
        <end position="476"/>
    </location>
</feature>
<organism evidence="3 4">
    <name type="scientific">Brachionus calyciflorus</name>
    <dbReference type="NCBI Taxonomy" id="104777"/>
    <lineage>
        <taxon>Eukaryota</taxon>
        <taxon>Metazoa</taxon>
        <taxon>Spiralia</taxon>
        <taxon>Gnathifera</taxon>
        <taxon>Rotifera</taxon>
        <taxon>Eurotatoria</taxon>
        <taxon>Monogononta</taxon>
        <taxon>Pseudotrocha</taxon>
        <taxon>Ploima</taxon>
        <taxon>Brachionidae</taxon>
        <taxon>Brachionus</taxon>
    </lineage>
</organism>
<proteinExistence type="predicted"/>
<feature type="transmembrane region" description="Helical" evidence="1">
    <location>
        <begin position="496"/>
        <end position="518"/>
    </location>
</feature>